<evidence type="ECO:0000256" key="7">
    <source>
        <dbReference type="ARBA" id="ARBA00023136"/>
    </source>
</evidence>
<dbReference type="InterPro" id="IPR007272">
    <property type="entry name" value="Sulf_transp_TsuA/YedE"/>
</dbReference>
<dbReference type="OrthoDB" id="8525024at2"/>
<keyword evidence="7 10" id="KW-0472">Membrane</keyword>
<reference evidence="12" key="1">
    <citation type="submission" date="2015-07" db="EMBL/GenBank/DDBJ databases">
        <title>Discovery of a poly(ethylene terephthalate assimilation.</title>
        <authorList>
            <person name="Yoshida S."/>
            <person name="Hiraga K."/>
            <person name="Takehana T."/>
            <person name="Taniguchi I."/>
            <person name="Yamaji H."/>
            <person name="Maeda Y."/>
            <person name="Toyohara K."/>
            <person name="Miyamoto K."/>
            <person name="Kimura Y."/>
            <person name="Oda K."/>
        </authorList>
    </citation>
    <scope>NUCLEOTIDE SEQUENCE [LARGE SCALE GENOMIC DNA]</scope>
    <source>
        <strain evidence="12">NBRC 110686 / TISTR 2288 / 201-F6</strain>
    </source>
</reference>
<evidence type="ECO:0000313" key="12">
    <source>
        <dbReference type="Proteomes" id="UP000037660"/>
    </source>
</evidence>
<evidence type="ECO:0000256" key="5">
    <source>
        <dbReference type="ARBA" id="ARBA00022692"/>
    </source>
</evidence>
<keyword evidence="12" id="KW-1185">Reference proteome</keyword>
<keyword evidence="3" id="KW-1003">Cell membrane</keyword>
<feature type="transmembrane region" description="Helical" evidence="10">
    <location>
        <begin position="201"/>
        <end position="220"/>
    </location>
</feature>
<dbReference type="RefSeq" id="WP_054022453.1">
    <property type="nucleotide sequence ID" value="NZ_BBYR01000081.1"/>
</dbReference>
<feature type="region of interest" description="Disordered" evidence="9">
    <location>
        <begin position="350"/>
        <end position="370"/>
    </location>
</feature>
<feature type="transmembrane region" description="Helical" evidence="10">
    <location>
        <begin position="174"/>
        <end position="194"/>
    </location>
</feature>
<dbReference type="AlphaFoldDB" id="A0A0K8P7I3"/>
<evidence type="ECO:0000256" key="3">
    <source>
        <dbReference type="ARBA" id="ARBA00022475"/>
    </source>
</evidence>
<keyword evidence="4" id="KW-0997">Cell inner membrane</keyword>
<dbReference type="PANTHER" id="PTHR30574">
    <property type="entry name" value="INNER MEMBRANE PROTEIN YEDE"/>
    <property type="match status" value="1"/>
</dbReference>
<dbReference type="PANTHER" id="PTHR30574:SF1">
    <property type="entry name" value="SULPHUR TRANSPORT DOMAIN-CONTAINING PROTEIN"/>
    <property type="match status" value="1"/>
</dbReference>
<comment type="caution">
    <text evidence="11">The sequence shown here is derived from an EMBL/GenBank/DDBJ whole genome shotgun (WGS) entry which is preliminary data.</text>
</comment>
<name>A0A0K8P7I3_PISS1</name>
<evidence type="ECO:0000313" key="11">
    <source>
        <dbReference type="EMBL" id="GAP38591.1"/>
    </source>
</evidence>
<feature type="transmembrane region" description="Helical" evidence="10">
    <location>
        <begin position="131"/>
        <end position="150"/>
    </location>
</feature>
<dbReference type="Pfam" id="PF04143">
    <property type="entry name" value="Sulf_transp"/>
    <property type="match status" value="1"/>
</dbReference>
<evidence type="ECO:0000256" key="10">
    <source>
        <dbReference type="SAM" id="Phobius"/>
    </source>
</evidence>
<feature type="transmembrane region" description="Helical" evidence="10">
    <location>
        <begin position="323"/>
        <end position="342"/>
    </location>
</feature>
<feature type="transmembrane region" description="Helical" evidence="10">
    <location>
        <begin position="264"/>
        <end position="284"/>
    </location>
</feature>
<evidence type="ECO:0000256" key="8">
    <source>
        <dbReference type="ARBA" id="ARBA00035655"/>
    </source>
</evidence>
<dbReference type="STRING" id="1547922.ISF6_5144"/>
<proteinExistence type="inferred from homology"/>
<keyword evidence="5 10" id="KW-0812">Transmembrane</keyword>
<evidence type="ECO:0000256" key="9">
    <source>
        <dbReference type="SAM" id="MobiDB-lite"/>
    </source>
</evidence>
<reference evidence="11 12" key="2">
    <citation type="journal article" date="2016" name="Science">
        <title>A bacterium that degrades and assimilates poly(ethylene terephthalate).</title>
        <authorList>
            <person name="Yoshida S."/>
            <person name="Hiraga K."/>
            <person name="Takehana T."/>
            <person name="Taniguchi I."/>
            <person name="Yamaji H."/>
            <person name="Maeda Y."/>
            <person name="Toyohara K."/>
            <person name="Miyamoto K."/>
            <person name="Kimura Y."/>
            <person name="Oda K."/>
        </authorList>
    </citation>
    <scope>NUCLEOTIDE SEQUENCE [LARGE SCALE GENOMIC DNA]</scope>
    <source>
        <strain evidence="12">NBRC 110686 / TISTR 2288 / 201-F6</strain>
    </source>
</reference>
<dbReference type="Proteomes" id="UP000037660">
    <property type="component" value="Unassembled WGS sequence"/>
</dbReference>
<keyword evidence="6 10" id="KW-1133">Transmembrane helix</keyword>
<keyword evidence="2" id="KW-0813">Transport</keyword>
<feature type="transmembrane region" description="Helical" evidence="10">
    <location>
        <begin position="91"/>
        <end position="110"/>
    </location>
</feature>
<feature type="transmembrane region" description="Helical" evidence="10">
    <location>
        <begin position="16"/>
        <end position="35"/>
    </location>
</feature>
<dbReference type="EMBL" id="BBYR01000081">
    <property type="protein sequence ID" value="GAP38591.1"/>
    <property type="molecule type" value="Genomic_DNA"/>
</dbReference>
<comment type="similarity">
    <text evidence="8">Belongs to the TsuA/YedE (TC 9.B.102) family.</text>
</comment>
<evidence type="ECO:0000256" key="1">
    <source>
        <dbReference type="ARBA" id="ARBA00004429"/>
    </source>
</evidence>
<feature type="transmembrane region" description="Helical" evidence="10">
    <location>
        <begin position="296"/>
        <end position="317"/>
    </location>
</feature>
<comment type="subcellular location">
    <subcellularLocation>
        <location evidence="1">Cell inner membrane</location>
        <topology evidence="1">Multi-pass membrane protein</topology>
    </subcellularLocation>
</comment>
<organism evidence="11 12">
    <name type="scientific">Piscinibacter sakaiensis</name>
    <name type="common">Ideonella sakaiensis</name>
    <dbReference type="NCBI Taxonomy" id="1547922"/>
    <lineage>
        <taxon>Bacteria</taxon>
        <taxon>Pseudomonadati</taxon>
        <taxon>Pseudomonadota</taxon>
        <taxon>Betaproteobacteria</taxon>
        <taxon>Burkholderiales</taxon>
        <taxon>Sphaerotilaceae</taxon>
        <taxon>Piscinibacter</taxon>
    </lineage>
</organism>
<gene>
    <name evidence="11" type="ORF">ISF6_5144</name>
</gene>
<evidence type="ECO:0000256" key="4">
    <source>
        <dbReference type="ARBA" id="ARBA00022519"/>
    </source>
</evidence>
<feature type="transmembrane region" description="Helical" evidence="10">
    <location>
        <begin position="56"/>
        <end position="79"/>
    </location>
</feature>
<dbReference type="GO" id="GO:0005886">
    <property type="term" value="C:plasma membrane"/>
    <property type="evidence" value="ECO:0007669"/>
    <property type="project" value="UniProtKB-SubCell"/>
</dbReference>
<sequence length="370" mass="38467">MSALVQAAIDRFGESWTLAAFGALVGLAFGFFAQRSRFCLRSAVIEFARNQRGGKLTVWLFAFATAVTATQALAWAGLFDASQARQIASRGSLSGAAIGGALFGIGMILARGCSSRLLVLAAQGNLRSVMSGLVFAVTAQAAWTGALAPLRETLSALWTVDGGAARDLIQRTGIGHGGALAFGGLWLLAAVVWARRQRVPVWGWAGAIGVGLAIAAAWWGTWAFGRLAFDPHPIQALSFTGPSAEVLTRVLFAGDRPPTFDLGLMPGVFVGAFLAAALFRELKLEGFEGGASMRRYIAGAMAMGFGGMLAGGCAVGAGLSGAAVFTVTSWVTLCAMWAAAALTDRLVDQRPEPRHADPQPLPATILPAGR</sequence>
<evidence type="ECO:0000256" key="6">
    <source>
        <dbReference type="ARBA" id="ARBA00022989"/>
    </source>
</evidence>
<evidence type="ECO:0000256" key="2">
    <source>
        <dbReference type="ARBA" id="ARBA00022448"/>
    </source>
</evidence>
<accession>A0A0K8P7I3</accession>
<protein>
    <submittedName>
        <fullName evidence="11">Lipocalin-related protein</fullName>
    </submittedName>
</protein>